<feature type="region of interest" description="Disordered" evidence="1">
    <location>
        <begin position="1"/>
        <end position="38"/>
    </location>
</feature>
<dbReference type="GeneID" id="37198909"/>
<evidence type="ECO:0000313" key="3">
    <source>
        <dbReference type="Proteomes" id="UP000248961"/>
    </source>
</evidence>
<protein>
    <submittedName>
        <fullName evidence="2">Uncharacterized protein</fullName>
    </submittedName>
</protein>
<gene>
    <name evidence="2" type="ORF">BO97DRAFT_402923</name>
</gene>
<dbReference type="OrthoDB" id="4507035at2759"/>
<dbReference type="Proteomes" id="UP000248961">
    <property type="component" value="Unassembled WGS sequence"/>
</dbReference>
<organism evidence="2 3">
    <name type="scientific">Aspergillus homomorphus (strain CBS 101889)</name>
    <dbReference type="NCBI Taxonomy" id="1450537"/>
    <lineage>
        <taxon>Eukaryota</taxon>
        <taxon>Fungi</taxon>
        <taxon>Dikarya</taxon>
        <taxon>Ascomycota</taxon>
        <taxon>Pezizomycotina</taxon>
        <taxon>Eurotiomycetes</taxon>
        <taxon>Eurotiomycetidae</taxon>
        <taxon>Eurotiales</taxon>
        <taxon>Aspergillaceae</taxon>
        <taxon>Aspergillus</taxon>
        <taxon>Aspergillus subgen. Circumdati</taxon>
    </lineage>
</organism>
<dbReference type="AlphaFoldDB" id="A0A395I921"/>
<feature type="compositionally biased region" description="Basic and acidic residues" evidence="1">
    <location>
        <begin position="1"/>
        <end position="11"/>
    </location>
</feature>
<feature type="compositionally biased region" description="Basic and acidic residues" evidence="1">
    <location>
        <begin position="69"/>
        <end position="91"/>
    </location>
</feature>
<reference evidence="2 3" key="1">
    <citation type="submission" date="2018-02" db="EMBL/GenBank/DDBJ databases">
        <title>The genomes of Aspergillus section Nigri reveals drivers in fungal speciation.</title>
        <authorList>
            <consortium name="DOE Joint Genome Institute"/>
            <person name="Vesth T.C."/>
            <person name="Nybo J."/>
            <person name="Theobald S."/>
            <person name="Brandl J."/>
            <person name="Frisvad J.C."/>
            <person name="Nielsen K.F."/>
            <person name="Lyhne E.K."/>
            <person name="Kogle M.E."/>
            <person name="Kuo A."/>
            <person name="Riley R."/>
            <person name="Clum A."/>
            <person name="Nolan M."/>
            <person name="Lipzen A."/>
            <person name="Salamov A."/>
            <person name="Henrissat B."/>
            <person name="Wiebenga A."/>
            <person name="De vries R.P."/>
            <person name="Grigoriev I.V."/>
            <person name="Mortensen U.H."/>
            <person name="Andersen M.R."/>
            <person name="Baker S.E."/>
        </authorList>
    </citation>
    <scope>NUCLEOTIDE SEQUENCE [LARGE SCALE GENOMIC DNA]</scope>
    <source>
        <strain evidence="2 3">CBS 101889</strain>
    </source>
</reference>
<accession>A0A395I921</accession>
<name>A0A395I921_ASPHC</name>
<evidence type="ECO:0000256" key="1">
    <source>
        <dbReference type="SAM" id="MobiDB-lite"/>
    </source>
</evidence>
<dbReference type="RefSeq" id="XP_025555685.1">
    <property type="nucleotide sequence ID" value="XM_025694620.1"/>
</dbReference>
<feature type="region of interest" description="Disordered" evidence="1">
    <location>
        <begin position="53"/>
        <end position="91"/>
    </location>
</feature>
<evidence type="ECO:0000313" key="2">
    <source>
        <dbReference type="EMBL" id="RAL16531.1"/>
    </source>
</evidence>
<dbReference type="EMBL" id="KZ824269">
    <property type="protein sequence ID" value="RAL16531.1"/>
    <property type="molecule type" value="Genomic_DNA"/>
</dbReference>
<sequence length="91" mass="10261">MAPSHSDHPGKPESTLPLVERPEADETAPSQNCQYSSVGSDLSHHLYFDDNDGFFPPSWLGQKPPVQAEVERQPQKLRQKSDPNSHWMAHE</sequence>
<dbReference type="VEuPathDB" id="FungiDB:BO97DRAFT_402923"/>
<keyword evidence="3" id="KW-1185">Reference proteome</keyword>
<feature type="compositionally biased region" description="Polar residues" evidence="1">
    <location>
        <begin position="28"/>
        <end position="38"/>
    </location>
</feature>
<proteinExistence type="predicted"/>